<sequence length="242" mass="26628">MSTDAPASLPGPAPTLTTQVMDFVRTSVIERSMVPEELYSVYQLSEQLGISRSPVRDALLRLEEAGLVRFERNRGFRIIPTRPEDVAEIFALRLALEVPAARRAGMHADEEFIVTLDEYERLTTESAAADAEKEFFQRDQQLHDLILGAAGSHRGRDIVNRLRVSTRLLGASTAGDTRTLHDIVGEHAPILAAIRAGDAEAAGEAMKNHLRSTGQLLVAQACRRQESDLDPAAIWESLTLGY</sequence>
<dbReference type="Gene3D" id="1.20.120.530">
    <property type="entry name" value="GntR ligand-binding domain-like"/>
    <property type="match status" value="1"/>
</dbReference>
<dbReference type="SMART" id="SM00345">
    <property type="entry name" value="HTH_GNTR"/>
    <property type="match status" value="1"/>
</dbReference>
<dbReference type="Gene3D" id="1.10.10.10">
    <property type="entry name" value="Winged helix-like DNA-binding domain superfamily/Winged helix DNA-binding domain"/>
    <property type="match status" value="1"/>
</dbReference>
<dbReference type="GO" id="GO:0003677">
    <property type="term" value="F:DNA binding"/>
    <property type="evidence" value="ECO:0007669"/>
    <property type="project" value="UniProtKB-KW"/>
</dbReference>
<dbReference type="PROSITE" id="PS50949">
    <property type="entry name" value="HTH_GNTR"/>
    <property type="match status" value="1"/>
</dbReference>
<protein>
    <submittedName>
        <fullName evidence="5">GntR family transcriptional regulator</fullName>
    </submittedName>
</protein>
<dbReference type="InterPro" id="IPR000524">
    <property type="entry name" value="Tscrpt_reg_HTH_GntR"/>
</dbReference>
<keyword evidence="2" id="KW-0238">DNA-binding</keyword>
<gene>
    <name evidence="5" type="ORF">H9871_08970</name>
</gene>
<dbReference type="SUPFAM" id="SSF48008">
    <property type="entry name" value="GntR ligand-binding domain-like"/>
    <property type="match status" value="1"/>
</dbReference>
<dbReference type="Proteomes" id="UP000824151">
    <property type="component" value="Unassembled WGS sequence"/>
</dbReference>
<feature type="domain" description="HTH gntR-type" evidence="4">
    <location>
        <begin position="14"/>
        <end position="81"/>
    </location>
</feature>
<name>A0A9D1UTS7_9MICC</name>
<keyword evidence="1" id="KW-0805">Transcription regulation</keyword>
<dbReference type="SMART" id="SM00895">
    <property type="entry name" value="FCD"/>
    <property type="match status" value="1"/>
</dbReference>
<evidence type="ECO:0000256" key="2">
    <source>
        <dbReference type="ARBA" id="ARBA00023125"/>
    </source>
</evidence>
<reference evidence="5" key="1">
    <citation type="journal article" date="2021" name="PeerJ">
        <title>Extensive microbial diversity within the chicken gut microbiome revealed by metagenomics and culture.</title>
        <authorList>
            <person name="Gilroy R."/>
            <person name="Ravi A."/>
            <person name="Getino M."/>
            <person name="Pursley I."/>
            <person name="Horton D.L."/>
            <person name="Alikhan N.F."/>
            <person name="Baker D."/>
            <person name="Gharbi K."/>
            <person name="Hall N."/>
            <person name="Watson M."/>
            <person name="Adriaenssens E.M."/>
            <person name="Foster-Nyarko E."/>
            <person name="Jarju S."/>
            <person name="Secka A."/>
            <person name="Antonio M."/>
            <person name="Oren A."/>
            <person name="Chaudhuri R.R."/>
            <person name="La Ragione R."/>
            <person name="Hildebrand F."/>
            <person name="Pallen M.J."/>
        </authorList>
    </citation>
    <scope>NUCLEOTIDE SEQUENCE</scope>
    <source>
        <strain evidence="5">ChiHejej3B27-3195</strain>
    </source>
</reference>
<evidence type="ECO:0000313" key="5">
    <source>
        <dbReference type="EMBL" id="HIX00261.1"/>
    </source>
</evidence>
<keyword evidence="3" id="KW-0804">Transcription</keyword>
<organism evidence="5 6">
    <name type="scientific">Candidatus Nesterenkonia stercoripullorum</name>
    <dbReference type="NCBI Taxonomy" id="2838701"/>
    <lineage>
        <taxon>Bacteria</taxon>
        <taxon>Bacillati</taxon>
        <taxon>Actinomycetota</taxon>
        <taxon>Actinomycetes</taxon>
        <taxon>Micrococcales</taxon>
        <taxon>Micrococcaceae</taxon>
        <taxon>Nesterenkonia</taxon>
    </lineage>
</organism>
<accession>A0A9D1UTS7</accession>
<dbReference type="PRINTS" id="PR00035">
    <property type="entry name" value="HTHGNTR"/>
</dbReference>
<evidence type="ECO:0000256" key="1">
    <source>
        <dbReference type="ARBA" id="ARBA00023015"/>
    </source>
</evidence>
<dbReference type="InterPro" id="IPR036388">
    <property type="entry name" value="WH-like_DNA-bd_sf"/>
</dbReference>
<evidence type="ECO:0000259" key="4">
    <source>
        <dbReference type="PROSITE" id="PS50949"/>
    </source>
</evidence>
<dbReference type="EMBL" id="DXGD01000331">
    <property type="protein sequence ID" value="HIX00261.1"/>
    <property type="molecule type" value="Genomic_DNA"/>
</dbReference>
<dbReference type="SUPFAM" id="SSF46785">
    <property type="entry name" value="Winged helix' DNA-binding domain"/>
    <property type="match status" value="1"/>
</dbReference>
<evidence type="ECO:0000313" key="6">
    <source>
        <dbReference type="Proteomes" id="UP000824151"/>
    </source>
</evidence>
<dbReference type="PANTHER" id="PTHR43537:SF24">
    <property type="entry name" value="GLUCONATE OPERON TRANSCRIPTIONAL REPRESSOR"/>
    <property type="match status" value="1"/>
</dbReference>
<reference evidence="5" key="2">
    <citation type="submission" date="2021-04" db="EMBL/GenBank/DDBJ databases">
        <authorList>
            <person name="Gilroy R."/>
        </authorList>
    </citation>
    <scope>NUCLEOTIDE SEQUENCE</scope>
    <source>
        <strain evidence="5">ChiHejej3B27-3195</strain>
    </source>
</reference>
<proteinExistence type="predicted"/>
<dbReference type="InterPro" id="IPR011711">
    <property type="entry name" value="GntR_C"/>
</dbReference>
<dbReference type="PANTHER" id="PTHR43537">
    <property type="entry name" value="TRANSCRIPTIONAL REGULATOR, GNTR FAMILY"/>
    <property type="match status" value="1"/>
</dbReference>
<evidence type="ECO:0000256" key="3">
    <source>
        <dbReference type="ARBA" id="ARBA00023163"/>
    </source>
</evidence>
<dbReference type="InterPro" id="IPR008920">
    <property type="entry name" value="TF_FadR/GntR_C"/>
</dbReference>
<dbReference type="Pfam" id="PF00392">
    <property type="entry name" value="GntR"/>
    <property type="match status" value="1"/>
</dbReference>
<dbReference type="GO" id="GO:0003700">
    <property type="term" value="F:DNA-binding transcription factor activity"/>
    <property type="evidence" value="ECO:0007669"/>
    <property type="project" value="InterPro"/>
</dbReference>
<dbReference type="InterPro" id="IPR036390">
    <property type="entry name" value="WH_DNA-bd_sf"/>
</dbReference>
<dbReference type="Pfam" id="PF07729">
    <property type="entry name" value="FCD"/>
    <property type="match status" value="1"/>
</dbReference>
<comment type="caution">
    <text evidence="5">The sequence shown here is derived from an EMBL/GenBank/DDBJ whole genome shotgun (WGS) entry which is preliminary data.</text>
</comment>
<dbReference type="AlphaFoldDB" id="A0A9D1UTS7"/>